<evidence type="ECO:0000256" key="8">
    <source>
        <dbReference type="ARBA" id="ARBA00075811"/>
    </source>
</evidence>
<evidence type="ECO:0000259" key="13">
    <source>
        <dbReference type="PROSITE" id="PS51399"/>
    </source>
</evidence>
<evidence type="ECO:0000256" key="5">
    <source>
        <dbReference type="ARBA" id="ARBA00059434"/>
    </source>
</evidence>
<evidence type="ECO:0000313" key="14">
    <source>
        <dbReference type="EMBL" id="GLD56481.1"/>
    </source>
</evidence>
<name>A0AAD3MMZ7_LATJO</name>
<comment type="caution">
    <text evidence="14">The sequence shown here is derived from an EMBL/GenBank/DDBJ whole genome shotgun (WGS) entry which is preliminary data.</text>
</comment>
<feature type="domain" description="SEP" evidence="13">
    <location>
        <begin position="237"/>
        <end position="301"/>
    </location>
</feature>
<dbReference type="InterPro" id="IPR036241">
    <property type="entry name" value="NSFL1C_SEP_dom_sf"/>
</dbReference>
<gene>
    <name evidence="14" type="ORF">AKAME5_000882200</name>
</gene>
<dbReference type="SUPFAM" id="SSF54236">
    <property type="entry name" value="Ubiquitin-like"/>
    <property type="match status" value="1"/>
</dbReference>
<proteinExistence type="predicted"/>
<feature type="region of interest" description="Disordered" evidence="11">
    <location>
        <begin position="1"/>
        <end position="85"/>
    </location>
</feature>
<evidence type="ECO:0000256" key="2">
    <source>
        <dbReference type="ARBA" id="ARBA00022490"/>
    </source>
</evidence>
<dbReference type="InterPro" id="IPR000626">
    <property type="entry name" value="Ubiquitin-like_dom"/>
</dbReference>
<evidence type="ECO:0000256" key="11">
    <source>
        <dbReference type="SAM" id="MobiDB-lite"/>
    </source>
</evidence>
<keyword evidence="3 10" id="KW-0175">Coiled coil</keyword>
<keyword evidence="2" id="KW-0963">Cytoplasm</keyword>
<evidence type="ECO:0000256" key="9">
    <source>
        <dbReference type="ARBA" id="ARBA00081109"/>
    </source>
</evidence>
<dbReference type="Pfam" id="PF08059">
    <property type="entry name" value="SEP"/>
    <property type="match status" value="1"/>
</dbReference>
<evidence type="ECO:0000256" key="6">
    <source>
        <dbReference type="ARBA" id="ARBA00062345"/>
    </source>
</evidence>
<feature type="compositionally biased region" description="Polar residues" evidence="11">
    <location>
        <begin position="55"/>
        <end position="64"/>
    </location>
</feature>
<dbReference type="PROSITE" id="PS51399">
    <property type="entry name" value="SEP"/>
    <property type="match status" value="1"/>
</dbReference>
<sequence>MSSPLSMLKKTRRTPLQGPLNEQWDRDRQKVPFRRNLLKEFQAALVDGDGDDSSDPNLPQTSRTPASDPSPSKSKAPLKKAAPPSDFELMSAMMQRVTLLEKKMKSQAQEIECKNKKISALEEKLRVQRESEFRDLSGRDDLQRRCQQLQNQVHEMENFLDDYGLIWVGDGETSDSAECEQTHSSGRGLWQPGTSGVRDFHMNFDLVLQRIKELNVLAGEGESFVQSTARGGQLAKKDPIQLRLYSNGIVMFDGPFRSYQEHSTQQCMQDLMDGYFPSELQERFPDGVPFEVHDRRDEEFIFRLPWDKFPGEGQAVCGKRAESSNVASSQIPGRKLTTDQFLRRLPKVVVKAGRVIDIRDSLRATLQGSSDTRSNDLVILIDTPALQAMKERLQTHSSDRPSSARDVITLKVKSEDGNRTYVLKMCFSETIAHLRQYLDKHRGGGLPGYDIISAYPQCCYDDDCRTLQSCGLTTNATVLLRRRQNPHSLMGVNKINL</sequence>
<dbReference type="AlphaFoldDB" id="A0AAD3MMZ7"/>
<dbReference type="CDD" id="cd17077">
    <property type="entry name" value="UBX_UBXN11"/>
    <property type="match status" value="1"/>
</dbReference>
<evidence type="ECO:0000256" key="7">
    <source>
        <dbReference type="ARBA" id="ARBA00073759"/>
    </source>
</evidence>
<dbReference type="FunFam" id="3.30.420.210:FF:000003">
    <property type="entry name" value="UBX domain protein 11"/>
    <property type="match status" value="1"/>
</dbReference>
<comment type="subcellular location">
    <subcellularLocation>
        <location evidence="1">Cytoplasm</location>
        <location evidence="1">Cytoskeleton</location>
    </subcellularLocation>
</comment>
<evidence type="ECO:0000256" key="4">
    <source>
        <dbReference type="ARBA" id="ARBA00023212"/>
    </source>
</evidence>
<evidence type="ECO:0000256" key="3">
    <source>
        <dbReference type="ARBA" id="ARBA00023054"/>
    </source>
</evidence>
<feature type="compositionally biased region" description="Low complexity" evidence="11">
    <location>
        <begin position="65"/>
        <end position="85"/>
    </location>
</feature>
<dbReference type="PROSITE" id="PS50053">
    <property type="entry name" value="UBIQUITIN_2"/>
    <property type="match status" value="1"/>
</dbReference>
<feature type="domain" description="Ubiquitin-like" evidence="12">
    <location>
        <begin position="408"/>
        <end position="484"/>
    </location>
</feature>
<evidence type="ECO:0000259" key="12">
    <source>
        <dbReference type="PROSITE" id="PS50053"/>
    </source>
</evidence>
<dbReference type="InterPro" id="IPR012989">
    <property type="entry name" value="SEP_domain"/>
</dbReference>
<dbReference type="Pfam" id="PF00789">
    <property type="entry name" value="UBX"/>
    <property type="match status" value="1"/>
</dbReference>
<dbReference type="InterPro" id="IPR029071">
    <property type="entry name" value="Ubiquitin-like_domsf"/>
</dbReference>
<dbReference type="PANTHER" id="PTHR23333:SF4">
    <property type="entry name" value="UBX DOMAIN-CONTAINING PROTEIN 11"/>
    <property type="match status" value="1"/>
</dbReference>
<protein>
    <recommendedName>
        <fullName evidence="7">UBX domain-containing protein 11</fullName>
    </recommendedName>
    <alternativeName>
        <fullName evidence="9">Socius</fullName>
    </alternativeName>
    <alternativeName>
        <fullName evidence="8">UBX domain-containing protein 5</fullName>
    </alternativeName>
</protein>
<evidence type="ECO:0000256" key="1">
    <source>
        <dbReference type="ARBA" id="ARBA00004245"/>
    </source>
</evidence>
<dbReference type="SUPFAM" id="SSF102848">
    <property type="entry name" value="NSFL1 (p97 ATPase) cofactor p47, SEP domain"/>
    <property type="match status" value="1"/>
</dbReference>
<keyword evidence="4" id="KW-0206">Cytoskeleton</keyword>
<comment type="function">
    <text evidence="5">May be involved in the reorganization of actin cytoskeleton mediated by RND1, RND2 and RND3. Promotes RHOA activation mediated by GNA12 and GNA13.</text>
</comment>
<dbReference type="GO" id="GO:0043161">
    <property type="term" value="P:proteasome-mediated ubiquitin-dependent protein catabolic process"/>
    <property type="evidence" value="ECO:0007669"/>
    <property type="project" value="TreeGrafter"/>
</dbReference>
<dbReference type="Proteomes" id="UP001279410">
    <property type="component" value="Unassembled WGS sequence"/>
</dbReference>
<dbReference type="Gene3D" id="3.30.420.210">
    <property type="entry name" value="SEP domain"/>
    <property type="match status" value="1"/>
</dbReference>
<comment type="subunit">
    <text evidence="6">Interacts with GNA12, GNA13, RND1, RND2 and RND3.</text>
</comment>
<keyword evidence="15" id="KW-1185">Reference proteome</keyword>
<dbReference type="PANTHER" id="PTHR23333">
    <property type="entry name" value="UBX DOMAIN CONTAINING PROTEIN"/>
    <property type="match status" value="1"/>
</dbReference>
<feature type="coiled-coil region" evidence="10">
    <location>
        <begin position="97"/>
        <end position="159"/>
    </location>
</feature>
<dbReference type="InterPro" id="IPR001012">
    <property type="entry name" value="UBX_dom"/>
</dbReference>
<dbReference type="Gene3D" id="3.10.20.90">
    <property type="entry name" value="Phosphatidylinositol 3-kinase Catalytic Subunit, Chain A, domain 1"/>
    <property type="match status" value="1"/>
</dbReference>
<organism evidence="14 15">
    <name type="scientific">Lates japonicus</name>
    <name type="common">Japanese lates</name>
    <dbReference type="NCBI Taxonomy" id="270547"/>
    <lineage>
        <taxon>Eukaryota</taxon>
        <taxon>Metazoa</taxon>
        <taxon>Chordata</taxon>
        <taxon>Craniata</taxon>
        <taxon>Vertebrata</taxon>
        <taxon>Euteleostomi</taxon>
        <taxon>Actinopterygii</taxon>
        <taxon>Neopterygii</taxon>
        <taxon>Teleostei</taxon>
        <taxon>Neoteleostei</taxon>
        <taxon>Acanthomorphata</taxon>
        <taxon>Carangaria</taxon>
        <taxon>Carangaria incertae sedis</taxon>
        <taxon>Centropomidae</taxon>
        <taxon>Lates</taxon>
    </lineage>
</organism>
<dbReference type="GO" id="GO:0005856">
    <property type="term" value="C:cytoskeleton"/>
    <property type="evidence" value="ECO:0007669"/>
    <property type="project" value="UniProtKB-SubCell"/>
</dbReference>
<evidence type="ECO:0000256" key="10">
    <source>
        <dbReference type="SAM" id="Coils"/>
    </source>
</evidence>
<dbReference type="GO" id="GO:0043130">
    <property type="term" value="F:ubiquitin binding"/>
    <property type="evidence" value="ECO:0007669"/>
    <property type="project" value="TreeGrafter"/>
</dbReference>
<accession>A0AAD3MMZ7</accession>
<dbReference type="EMBL" id="BRZM01000025">
    <property type="protein sequence ID" value="GLD56481.1"/>
    <property type="molecule type" value="Genomic_DNA"/>
</dbReference>
<evidence type="ECO:0000313" key="15">
    <source>
        <dbReference type="Proteomes" id="UP001279410"/>
    </source>
</evidence>
<reference evidence="14" key="1">
    <citation type="submission" date="2022-08" db="EMBL/GenBank/DDBJ databases">
        <title>Genome sequencing of akame (Lates japonicus).</title>
        <authorList>
            <person name="Hashiguchi Y."/>
            <person name="Takahashi H."/>
        </authorList>
    </citation>
    <scope>NUCLEOTIDE SEQUENCE</scope>
    <source>
        <strain evidence="14">Kochi</strain>
    </source>
</reference>